<reference evidence="7 8" key="1">
    <citation type="submission" date="2021-11" db="EMBL/GenBank/DDBJ databases">
        <title>Black yeast isolated from Biological Soil Crust.</title>
        <authorList>
            <person name="Kurbessoian T."/>
        </authorList>
    </citation>
    <scope>NUCLEOTIDE SEQUENCE [LARGE SCALE GENOMIC DNA]</scope>
    <source>
        <strain evidence="7 8">CCFEE 5522</strain>
    </source>
</reference>
<dbReference type="AlphaFoldDB" id="A0AAV9JIM9"/>
<dbReference type="SUPFAM" id="SSF48264">
    <property type="entry name" value="Cytochrome P450"/>
    <property type="match status" value="1"/>
</dbReference>
<dbReference type="GO" id="GO:0005506">
    <property type="term" value="F:iron ion binding"/>
    <property type="evidence" value="ECO:0007669"/>
    <property type="project" value="InterPro"/>
</dbReference>
<keyword evidence="3 5" id="KW-0479">Metal-binding</keyword>
<dbReference type="InterPro" id="IPR050121">
    <property type="entry name" value="Cytochrome_P450_monoxygenase"/>
</dbReference>
<accession>A0AAV9JIM9</accession>
<feature type="binding site" description="axial binding residue" evidence="5">
    <location>
        <position position="352"/>
    </location>
    <ligand>
        <name>heme</name>
        <dbReference type="ChEBI" id="CHEBI:30413"/>
    </ligand>
    <ligandPart>
        <name>Fe</name>
        <dbReference type="ChEBI" id="CHEBI:18248"/>
    </ligandPart>
</feature>
<evidence type="ECO:0000313" key="8">
    <source>
        <dbReference type="Proteomes" id="UP001324427"/>
    </source>
</evidence>
<dbReference type="InterPro" id="IPR001128">
    <property type="entry name" value="Cyt_P450"/>
</dbReference>
<evidence type="ECO:0000256" key="4">
    <source>
        <dbReference type="ARBA" id="ARBA00023004"/>
    </source>
</evidence>
<organism evidence="7 8">
    <name type="scientific">Oleoguttula mirabilis</name>
    <dbReference type="NCBI Taxonomy" id="1507867"/>
    <lineage>
        <taxon>Eukaryota</taxon>
        <taxon>Fungi</taxon>
        <taxon>Dikarya</taxon>
        <taxon>Ascomycota</taxon>
        <taxon>Pezizomycotina</taxon>
        <taxon>Dothideomycetes</taxon>
        <taxon>Dothideomycetidae</taxon>
        <taxon>Mycosphaerellales</taxon>
        <taxon>Teratosphaeriaceae</taxon>
        <taxon>Oleoguttula</taxon>
    </lineage>
</organism>
<name>A0AAV9JIM9_9PEZI</name>
<evidence type="ECO:0000256" key="1">
    <source>
        <dbReference type="ARBA" id="ARBA00001971"/>
    </source>
</evidence>
<dbReference type="Pfam" id="PF00067">
    <property type="entry name" value="p450"/>
    <property type="match status" value="2"/>
</dbReference>
<comment type="similarity">
    <text evidence="2 6">Belongs to the cytochrome P450 family.</text>
</comment>
<keyword evidence="4 5" id="KW-0408">Iron</keyword>
<sequence>MRMKATLAQGHAFDATSDVDEVMLDSILAVTYGTSTGVTKVQLEMLSKLSDLPGASSTKENAAVFPVADRPPIYDAIAELAASTEIGMKSPLGGLHHKWALKCYPALRKAVKLKDSMITETLHTAWQKFNNPQTSDDDIKSACDLIVAREVSLAKKQGRPPEHDSPVVRDELYGFIQAGFDTSGGTVKWGLKYLTKHQDVQRKLRASLRAAHKGAAAKGELPAAIDVARMRIPYLDAVLEEILRLGITAAATARVTTQDVEVLGYHIPEGTDVFMMCSGPSMTAPPMHVDENKRSQSSRLLSAEERWTGDWDPETLAEFNPDRWLRKNDQGDIEFDSKSGPMQTFGGGLRGCFGRKLAMLGLRTIFTLIIWSFELLPIPEDLGTWAAEDLMTHQPQQTYVRLRAFDT</sequence>
<keyword evidence="6" id="KW-0560">Oxidoreductase</keyword>
<evidence type="ECO:0000313" key="7">
    <source>
        <dbReference type="EMBL" id="KAK4545246.1"/>
    </source>
</evidence>
<proteinExistence type="inferred from homology"/>
<evidence type="ECO:0000256" key="5">
    <source>
        <dbReference type="PIRSR" id="PIRSR602403-1"/>
    </source>
</evidence>
<dbReference type="PRINTS" id="PR00385">
    <property type="entry name" value="P450"/>
</dbReference>
<protein>
    <recommendedName>
        <fullName evidence="9">Cytochrome P450</fullName>
    </recommendedName>
</protein>
<evidence type="ECO:0000256" key="3">
    <source>
        <dbReference type="ARBA" id="ARBA00022723"/>
    </source>
</evidence>
<dbReference type="GO" id="GO:0020037">
    <property type="term" value="F:heme binding"/>
    <property type="evidence" value="ECO:0007669"/>
    <property type="project" value="InterPro"/>
</dbReference>
<dbReference type="PANTHER" id="PTHR24305">
    <property type="entry name" value="CYTOCHROME P450"/>
    <property type="match status" value="1"/>
</dbReference>
<dbReference type="Proteomes" id="UP001324427">
    <property type="component" value="Unassembled WGS sequence"/>
</dbReference>
<dbReference type="Gene3D" id="1.10.630.10">
    <property type="entry name" value="Cytochrome P450"/>
    <property type="match status" value="1"/>
</dbReference>
<comment type="caution">
    <text evidence="7">The sequence shown here is derived from an EMBL/GenBank/DDBJ whole genome shotgun (WGS) entry which is preliminary data.</text>
</comment>
<dbReference type="EMBL" id="JAVFHQ010000020">
    <property type="protein sequence ID" value="KAK4545246.1"/>
    <property type="molecule type" value="Genomic_DNA"/>
</dbReference>
<dbReference type="InterPro" id="IPR036396">
    <property type="entry name" value="Cyt_P450_sf"/>
</dbReference>
<keyword evidence="8" id="KW-1185">Reference proteome</keyword>
<dbReference type="InterPro" id="IPR002403">
    <property type="entry name" value="Cyt_P450_E_grp-IV"/>
</dbReference>
<dbReference type="GO" id="GO:0004497">
    <property type="term" value="F:monooxygenase activity"/>
    <property type="evidence" value="ECO:0007669"/>
    <property type="project" value="UniProtKB-KW"/>
</dbReference>
<dbReference type="GO" id="GO:0016705">
    <property type="term" value="F:oxidoreductase activity, acting on paired donors, with incorporation or reduction of molecular oxygen"/>
    <property type="evidence" value="ECO:0007669"/>
    <property type="project" value="InterPro"/>
</dbReference>
<evidence type="ECO:0000256" key="6">
    <source>
        <dbReference type="RuleBase" id="RU000461"/>
    </source>
</evidence>
<keyword evidence="6" id="KW-0503">Monooxygenase</keyword>
<dbReference type="PANTHER" id="PTHR24305:SF232">
    <property type="entry name" value="P450, PUTATIVE (EUROFUNG)-RELATED"/>
    <property type="match status" value="1"/>
</dbReference>
<evidence type="ECO:0008006" key="9">
    <source>
        <dbReference type="Google" id="ProtNLM"/>
    </source>
</evidence>
<comment type="cofactor">
    <cofactor evidence="1 5">
        <name>heme</name>
        <dbReference type="ChEBI" id="CHEBI:30413"/>
    </cofactor>
</comment>
<dbReference type="PRINTS" id="PR00465">
    <property type="entry name" value="EP450IV"/>
</dbReference>
<dbReference type="PROSITE" id="PS00086">
    <property type="entry name" value="CYTOCHROME_P450"/>
    <property type="match status" value="1"/>
</dbReference>
<evidence type="ECO:0000256" key="2">
    <source>
        <dbReference type="ARBA" id="ARBA00010617"/>
    </source>
</evidence>
<dbReference type="InterPro" id="IPR017972">
    <property type="entry name" value="Cyt_P450_CS"/>
</dbReference>
<keyword evidence="5 6" id="KW-0349">Heme</keyword>
<gene>
    <name evidence="7" type="ORF">LTR36_003426</name>
</gene>